<feature type="compositionally biased region" description="Polar residues" evidence="1">
    <location>
        <begin position="169"/>
        <end position="183"/>
    </location>
</feature>
<dbReference type="PANTHER" id="PTHR13621">
    <property type="entry name" value="PROLINE-RICH PROTEIN PRCC"/>
    <property type="match status" value="1"/>
</dbReference>
<evidence type="ECO:0000313" key="2">
    <source>
        <dbReference type="Proteomes" id="UP000694865"/>
    </source>
</evidence>
<feature type="compositionally biased region" description="Acidic residues" evidence="1">
    <location>
        <begin position="10"/>
        <end position="19"/>
    </location>
</feature>
<gene>
    <name evidence="3" type="primary">LOC102805642</name>
</gene>
<proteinExistence type="predicted"/>
<dbReference type="GeneID" id="102805642"/>
<feature type="region of interest" description="Disordered" evidence="1">
    <location>
        <begin position="1"/>
        <end position="134"/>
    </location>
</feature>
<evidence type="ECO:0000256" key="1">
    <source>
        <dbReference type="SAM" id="MobiDB-lite"/>
    </source>
</evidence>
<feature type="compositionally biased region" description="Low complexity" evidence="1">
    <location>
        <begin position="87"/>
        <end position="98"/>
    </location>
</feature>
<dbReference type="PANTHER" id="PTHR13621:SF2">
    <property type="entry name" value="PROLINE-RICH PROTEIN PRCC"/>
    <property type="match status" value="1"/>
</dbReference>
<dbReference type="InterPro" id="IPR018800">
    <property type="entry name" value="PRCC"/>
</dbReference>
<dbReference type="RefSeq" id="XP_006813996.1">
    <property type="nucleotide sequence ID" value="XM_006813933.1"/>
</dbReference>
<protein>
    <submittedName>
        <fullName evidence="3">Proline-rich protein PRCC-like</fullName>
    </submittedName>
</protein>
<organism evidence="2 3">
    <name type="scientific">Saccoglossus kowalevskii</name>
    <name type="common">Acorn worm</name>
    <dbReference type="NCBI Taxonomy" id="10224"/>
    <lineage>
        <taxon>Eukaryota</taxon>
        <taxon>Metazoa</taxon>
        <taxon>Hemichordata</taxon>
        <taxon>Enteropneusta</taxon>
        <taxon>Harrimaniidae</taxon>
        <taxon>Saccoglossus</taxon>
    </lineage>
</organism>
<feature type="compositionally biased region" description="Low complexity" evidence="1">
    <location>
        <begin position="239"/>
        <end position="248"/>
    </location>
</feature>
<accession>A0ABM0M1V5</accession>
<feature type="region of interest" description="Disordered" evidence="1">
    <location>
        <begin position="154"/>
        <end position="248"/>
    </location>
</feature>
<reference evidence="3" key="1">
    <citation type="submission" date="2025-08" db="UniProtKB">
        <authorList>
            <consortium name="RefSeq"/>
        </authorList>
    </citation>
    <scope>IDENTIFICATION</scope>
    <source>
        <tissue evidence="3">Testes</tissue>
    </source>
</reference>
<feature type="compositionally biased region" description="Polar residues" evidence="1">
    <location>
        <begin position="52"/>
        <end position="70"/>
    </location>
</feature>
<name>A0ABM0M1V5_SACKO</name>
<feature type="compositionally biased region" description="Acidic residues" evidence="1">
    <location>
        <begin position="186"/>
        <end position="195"/>
    </location>
</feature>
<evidence type="ECO:0000313" key="3">
    <source>
        <dbReference type="RefSeq" id="XP_006813996.1"/>
    </source>
</evidence>
<feature type="compositionally biased region" description="Low complexity" evidence="1">
    <location>
        <begin position="29"/>
        <end position="44"/>
    </location>
</feature>
<feature type="compositionally biased region" description="Basic and acidic residues" evidence="1">
    <location>
        <begin position="201"/>
        <end position="210"/>
    </location>
</feature>
<dbReference type="Proteomes" id="UP000694865">
    <property type="component" value="Unplaced"/>
</dbReference>
<dbReference type="Pfam" id="PF10253">
    <property type="entry name" value="PRCC"/>
    <property type="match status" value="1"/>
</dbReference>
<keyword evidence="2" id="KW-1185">Reference proteome</keyword>
<sequence>MSLVNYGSSDESEGSDNEEIQPVTSSVIPLDSKASSSARSLLSSLPPPKTSNTIEVDSSTVSPQHSSGTMNLKKVRNTTTPVEKTTKSSSLSLPAPKKGQPVKITLPSMPEIDSDEDEPVVKKSKPVPQGTGLFALLPKPKHAVTKEHNRILIPHTLSRRPEKKPVSRKPQTVSLKKTTSNLIQAYDDDDDDDEPSSFFSFHEKTTERETQNIQTEIKTSAADDNDLKDTLSRTTGMESSQSSLQTTLITPQEKPLSFNVSSSDDTPLCFNPATPADGSLDFQHQTVSSTASIDKTASSQSMTYNVPYEYNVPYQEYTNQDYYQYSENAEQHVIYNNEQGQTSEQNYASDEGFKRIQGKKRKKEDIQIIDIQEDHSSYSTAEWLKTHIKEDDKQYMSKLRNEVLPTSQQRRKHQITYLAHQAKERELELKNSWAENKLTRRQTQAKYGF</sequence>